<accession>A0A6B2KYP7</accession>
<feature type="domain" description="Protein kinase" evidence="7">
    <location>
        <begin position="1"/>
        <end position="241"/>
    </location>
</feature>
<dbReference type="PROSITE" id="PS50011">
    <property type="entry name" value="PROTEIN_KINASE_DOM"/>
    <property type="match status" value="1"/>
</dbReference>
<reference evidence="8" key="1">
    <citation type="journal article" date="2020" name="J. Eukaryot. Microbiol.">
        <title>De novo Sequencing, Assembly and Annotation of the Transcriptome for the Free-Living Testate Amoeba Arcella intermedia.</title>
        <authorList>
            <person name="Ribeiro G.M."/>
            <person name="Porfirio-Sousa A.L."/>
            <person name="Maurer-Alcala X.X."/>
            <person name="Katz L.A."/>
            <person name="Lahr D.J.G."/>
        </authorList>
    </citation>
    <scope>NUCLEOTIDE SEQUENCE</scope>
</reference>
<evidence type="ECO:0000256" key="2">
    <source>
        <dbReference type="ARBA" id="ARBA00022527"/>
    </source>
</evidence>
<feature type="compositionally biased region" description="Polar residues" evidence="6">
    <location>
        <begin position="460"/>
        <end position="479"/>
    </location>
</feature>
<feature type="compositionally biased region" description="Low complexity" evidence="6">
    <location>
        <begin position="284"/>
        <end position="296"/>
    </location>
</feature>
<dbReference type="GO" id="GO:0035556">
    <property type="term" value="P:intracellular signal transduction"/>
    <property type="evidence" value="ECO:0007669"/>
    <property type="project" value="TreeGrafter"/>
</dbReference>
<sequence>MVKLGEDTENGCPVAIKLIDKTSLSPIERNSVKTEAEVMSYLTHKNIVGIHAVFENMNHVCMVLEYAGGGELFDYITRRTKIQEAEARKFFLQLLAGIGYAHSKRIIHRDIKAENIFLDEKLENVKIGDWGFATVFNPGQKAESQCGTLHYTAPEIFTQDPYIGPEADVWAIGVLVYFMVCGWLPYRGTTDFDVYCKIKKGDFHTLPSSVSDHFKDLIKNIFTVNRLHRPTIETLSRHPWCLLSQSDPEYLRRPKMPRLLQLQIKQHQKKPLNLMESQLENSNPIITTTEPEPITESVEVDRHNKLTREKRSRTNEAKTEVRRRKKAPTPEQPTPTQQHHKLERTQTEHTKTTSRPKRTAKVIKTRNSKKEPLPADQSAKVRRRKNQICEEDEDEMVEAPVVYSKPTTIEEGVGEAPATQAESQLGVKNGPVEASPRANREDLAASSGSPETRRGRRASLTLTQPLLSQAQSPPRTISPSKIRPSLRISPSPAKTRRGQPIRTPRGTVKISSFSVLRVNSSGLANLKDSKEVELLSVEKTNTSSIADEYVVLVSATADRGQETKVLELLKTFECGATKLKKSKSLEDIPKYSLFKSLDSPLTESLQPTPSKTIVRRAQTPQSRRRGATWDTADFGKYVGRGRASKQEAASKSPVESRRIRISVKKQAGSASEQAMHSSDSEDLEHSASKVGEMATPPKPILKQSSRVRIKVSTSPSLKRSLEEQLREKDGQQEPELDSSDGIST</sequence>
<dbReference type="CDD" id="cd14003">
    <property type="entry name" value="STKc_AMPK-like"/>
    <property type="match status" value="1"/>
</dbReference>
<dbReference type="PANTHER" id="PTHR24346:SF42">
    <property type="entry name" value="SERINE_THREONINE-PROTEIN KINASE SIK3"/>
    <property type="match status" value="1"/>
</dbReference>
<dbReference type="InterPro" id="IPR000719">
    <property type="entry name" value="Prot_kinase_dom"/>
</dbReference>
<dbReference type="GO" id="GO:0000226">
    <property type="term" value="P:microtubule cytoskeleton organization"/>
    <property type="evidence" value="ECO:0007669"/>
    <property type="project" value="TreeGrafter"/>
</dbReference>
<dbReference type="PANTHER" id="PTHR24346">
    <property type="entry name" value="MAP/MICROTUBULE AFFINITY-REGULATING KINASE"/>
    <property type="match status" value="1"/>
</dbReference>
<dbReference type="GO" id="GO:0005737">
    <property type="term" value="C:cytoplasm"/>
    <property type="evidence" value="ECO:0007669"/>
    <property type="project" value="TreeGrafter"/>
</dbReference>
<dbReference type="InterPro" id="IPR008271">
    <property type="entry name" value="Ser/Thr_kinase_AS"/>
</dbReference>
<proteinExistence type="predicted"/>
<dbReference type="SMART" id="SM00220">
    <property type="entry name" value="S_TKc"/>
    <property type="match status" value="1"/>
</dbReference>
<dbReference type="FunFam" id="1.10.510.10:FF:000571">
    <property type="entry name" value="Maternal embryonic leucine zipper kinase"/>
    <property type="match status" value="1"/>
</dbReference>
<dbReference type="EMBL" id="GIBP01000756">
    <property type="protein sequence ID" value="NDV29725.1"/>
    <property type="molecule type" value="Transcribed_RNA"/>
</dbReference>
<feature type="region of interest" description="Disordered" evidence="6">
    <location>
        <begin position="613"/>
        <end position="744"/>
    </location>
</feature>
<evidence type="ECO:0000256" key="1">
    <source>
        <dbReference type="ARBA" id="ARBA00012513"/>
    </source>
</evidence>
<dbReference type="Gene3D" id="1.10.510.10">
    <property type="entry name" value="Transferase(Phosphotransferase) domain 1"/>
    <property type="match status" value="1"/>
</dbReference>
<dbReference type="GO" id="GO:0005524">
    <property type="term" value="F:ATP binding"/>
    <property type="evidence" value="ECO:0007669"/>
    <property type="project" value="UniProtKB-KW"/>
</dbReference>
<evidence type="ECO:0000256" key="4">
    <source>
        <dbReference type="ARBA" id="ARBA00022777"/>
    </source>
</evidence>
<dbReference type="SUPFAM" id="SSF56112">
    <property type="entry name" value="Protein kinase-like (PK-like)"/>
    <property type="match status" value="1"/>
</dbReference>
<evidence type="ECO:0000256" key="6">
    <source>
        <dbReference type="SAM" id="MobiDB-lite"/>
    </source>
</evidence>
<keyword evidence="5" id="KW-0067">ATP-binding</keyword>
<organism evidence="8">
    <name type="scientific">Arcella intermedia</name>
    <dbReference type="NCBI Taxonomy" id="1963864"/>
    <lineage>
        <taxon>Eukaryota</taxon>
        <taxon>Amoebozoa</taxon>
        <taxon>Tubulinea</taxon>
        <taxon>Elardia</taxon>
        <taxon>Arcellinida</taxon>
        <taxon>Sphaerothecina</taxon>
        <taxon>Arcellidae</taxon>
        <taxon>Arcella</taxon>
    </lineage>
</organism>
<evidence type="ECO:0000256" key="5">
    <source>
        <dbReference type="ARBA" id="ARBA00022840"/>
    </source>
</evidence>
<feature type="compositionally biased region" description="Basic residues" evidence="6">
    <location>
        <begin position="352"/>
        <end position="367"/>
    </location>
</feature>
<keyword evidence="2" id="KW-0723">Serine/threonine-protein kinase</keyword>
<feature type="compositionally biased region" description="Basic and acidic residues" evidence="6">
    <location>
        <begin position="299"/>
        <end position="320"/>
    </location>
</feature>
<dbReference type="PROSITE" id="PS00108">
    <property type="entry name" value="PROTEIN_KINASE_ST"/>
    <property type="match status" value="1"/>
</dbReference>
<evidence type="ECO:0000256" key="3">
    <source>
        <dbReference type="ARBA" id="ARBA00022741"/>
    </source>
</evidence>
<feature type="region of interest" description="Disordered" evidence="6">
    <location>
        <begin position="276"/>
        <end position="504"/>
    </location>
</feature>
<dbReference type="EC" id="2.7.11.1" evidence="1"/>
<keyword evidence="4" id="KW-0418">Kinase</keyword>
<evidence type="ECO:0000259" key="7">
    <source>
        <dbReference type="PROSITE" id="PS50011"/>
    </source>
</evidence>
<evidence type="ECO:0000313" key="8">
    <source>
        <dbReference type="EMBL" id="NDV29725.1"/>
    </source>
</evidence>
<feature type="compositionally biased region" description="Basic and acidic residues" evidence="6">
    <location>
        <begin position="719"/>
        <end position="731"/>
    </location>
</feature>
<keyword evidence="3" id="KW-0547">Nucleotide-binding</keyword>
<protein>
    <recommendedName>
        <fullName evidence="1">non-specific serine/threonine protein kinase</fullName>
        <ecNumber evidence="1">2.7.11.1</ecNumber>
    </recommendedName>
</protein>
<name>A0A6B2KYP7_9EUKA</name>
<dbReference type="AlphaFoldDB" id="A0A6B2KYP7"/>
<feature type="compositionally biased region" description="Polar residues" evidence="6">
    <location>
        <begin position="668"/>
        <end position="677"/>
    </location>
</feature>
<feature type="compositionally biased region" description="Polar residues" evidence="6">
    <location>
        <begin position="702"/>
        <end position="717"/>
    </location>
</feature>
<dbReference type="InterPro" id="IPR011009">
    <property type="entry name" value="Kinase-like_dom_sf"/>
</dbReference>
<keyword evidence="4" id="KW-0808">Transferase</keyword>
<dbReference type="Pfam" id="PF00069">
    <property type="entry name" value="Pkinase"/>
    <property type="match status" value="1"/>
</dbReference>
<dbReference type="GO" id="GO:0050321">
    <property type="term" value="F:tau-protein kinase activity"/>
    <property type="evidence" value="ECO:0007669"/>
    <property type="project" value="TreeGrafter"/>
</dbReference>